<evidence type="ECO:0000259" key="2">
    <source>
        <dbReference type="PROSITE" id="PS51194"/>
    </source>
</evidence>
<dbReference type="Pfam" id="PF00271">
    <property type="entry name" value="Helicase_C"/>
    <property type="match status" value="1"/>
</dbReference>
<gene>
    <name evidence="3" type="ORF">AAIR29_09990</name>
</gene>
<feature type="domain" description="Helicase C-terminal" evidence="2">
    <location>
        <begin position="205"/>
        <end position="366"/>
    </location>
</feature>
<dbReference type="GO" id="GO:0004386">
    <property type="term" value="F:helicase activity"/>
    <property type="evidence" value="ECO:0007669"/>
    <property type="project" value="UniProtKB-KW"/>
</dbReference>
<name>A0ABU9X990_9GAMM</name>
<dbReference type="SUPFAM" id="SSF52540">
    <property type="entry name" value="P-loop containing nucleoside triphosphate hydrolases"/>
    <property type="match status" value="1"/>
</dbReference>
<dbReference type="RefSeq" id="WP_299218443.1">
    <property type="nucleotide sequence ID" value="NZ_JBDGHN010000005.1"/>
</dbReference>
<keyword evidence="4" id="KW-1185">Reference proteome</keyword>
<dbReference type="InterPro" id="IPR014001">
    <property type="entry name" value="Helicase_ATP-bd"/>
</dbReference>
<accession>A0ABU9X990</accession>
<dbReference type="SMART" id="SM00487">
    <property type="entry name" value="DEXDc"/>
    <property type="match status" value="1"/>
</dbReference>
<sequence length="1026" mass="117240">MKISEEVIERLRDCQKTSLDTISKYLRSKSERSCLISLPTGAGKSGVICIASHNSKSKRVLILTHRRAVCDQLAKQLKGDFHKKILGNAADISNLKTVFKGINNFEKKGVYCTTIQTITMLSESELESIKDKIDLVIFDEGHAEPASKWSKAVKKFECKKIIITATPYRNDLFSFDIDVKHHHIYTFKTAVENQDILEPIFEVVAKDRLFERIREIKASQPDSVCIIKCKEFSDVQEYFDLMKTEFNTAAIHEQYAKSSNENTLQNVPANISDKDYEVIIHQKKLDEGVDIPQAKILILTYPISSGRELVQTVGRVVRIYGDYQPYVIGLSNNKNLDLWSNFREFDEYLSNNKTAEKFIKTLDTAVLIESYIDEFPEYSYYNSGFKKKFDFEGFDPIESLEIPLASVCFYEKNSDFDLTDCLDKLYWEFNRQGALSKYYSELGIVTSIVFNNSRFLKDSLFFEPSLEIMIVKELGNDYIAIFDSQGRTFSYDNDLGIGKAVNMDTLFKVISHPDKTTLTKQANTRALLTSNHRPEGISYIGDLEAINHPATNSVYAITTGKFNSINNLSKKIDDSYYLGVESGRVSDQKKRRFSYQEFTEWLANIYDRFQSSYTLQSNFVGSFAKHTDSVPKEEPSACILDFTDIENLSFNYGNITYHLDSDYIYRVYDQGFSLLDICDLSPVLSYSTNILPSAKFTLCIDKFNSEHIKVQLYFDNENNLCIITSDELSFYKESTLLKHEDILNNENVKLLYNSGVVFLKGNFFESRMPTESGELNKNLMSKIIPLDCLLEKALSEKDEANTTINSFGYNSIFHEIDKLSNIRNSDPNLSTLGYFYNYLANVDLVLCTDMGTEPADFILSSPDKLVMVHVKCGDARSSPKSGVNAIAEVGSQAVKNLHALVGQKFERYSNDTWLRKKWSVGNENSNKVELDSRIRLFNGFYDLNLFQKPETLDDVLGEIDKRRKDVLVKKEMWIVVGNGFSASHFKKQMENISTAEGTSKQAYQLIDTWLTQFSNYEVELKLFVSP</sequence>
<comment type="caution">
    <text evidence="3">The sequence shown here is derived from an EMBL/GenBank/DDBJ whole genome shotgun (WGS) entry which is preliminary data.</text>
</comment>
<dbReference type="InterPro" id="IPR050742">
    <property type="entry name" value="Helicase_Restrict-Modif_Enz"/>
</dbReference>
<keyword evidence="3" id="KW-0547">Nucleotide-binding</keyword>
<dbReference type="PROSITE" id="PS51192">
    <property type="entry name" value="HELICASE_ATP_BIND_1"/>
    <property type="match status" value="1"/>
</dbReference>
<feature type="domain" description="Helicase ATP-binding" evidence="1">
    <location>
        <begin position="25"/>
        <end position="185"/>
    </location>
</feature>
<evidence type="ECO:0000313" key="3">
    <source>
        <dbReference type="EMBL" id="MEN2751961.1"/>
    </source>
</evidence>
<reference evidence="3 4" key="1">
    <citation type="submission" date="2024-05" db="EMBL/GenBank/DDBJ databases">
        <authorList>
            <person name="Kim H.-Y."/>
            <person name="Kim E."/>
            <person name="Cai Y."/>
            <person name="Yang S.-M."/>
            <person name="Lee W."/>
        </authorList>
    </citation>
    <scope>NUCLEOTIDE SEQUENCE [LARGE SCALE GENOMIC DNA]</scope>
    <source>
        <strain evidence="3 4">FBL11</strain>
    </source>
</reference>
<evidence type="ECO:0000259" key="1">
    <source>
        <dbReference type="PROSITE" id="PS51192"/>
    </source>
</evidence>
<keyword evidence="3" id="KW-0067">ATP-binding</keyword>
<dbReference type="PROSITE" id="PS51194">
    <property type="entry name" value="HELICASE_CTER"/>
    <property type="match status" value="1"/>
</dbReference>
<keyword evidence="3" id="KW-0378">Hydrolase</keyword>
<organism evidence="3 4">
    <name type="scientific">Psychrobacter saeujeotis</name>
    <dbReference type="NCBI Taxonomy" id="3143436"/>
    <lineage>
        <taxon>Bacteria</taxon>
        <taxon>Pseudomonadati</taxon>
        <taxon>Pseudomonadota</taxon>
        <taxon>Gammaproteobacteria</taxon>
        <taxon>Moraxellales</taxon>
        <taxon>Moraxellaceae</taxon>
        <taxon>Psychrobacter</taxon>
    </lineage>
</organism>
<proteinExistence type="predicted"/>
<dbReference type="InterPro" id="IPR001650">
    <property type="entry name" value="Helicase_C-like"/>
</dbReference>
<keyword evidence="3" id="KW-0347">Helicase</keyword>
<dbReference type="Proteomes" id="UP001461960">
    <property type="component" value="Unassembled WGS sequence"/>
</dbReference>
<dbReference type="InterPro" id="IPR006935">
    <property type="entry name" value="Helicase/UvrB_N"/>
</dbReference>
<protein>
    <submittedName>
        <fullName evidence="3">DEAD/DEAH box helicase family protein</fullName>
    </submittedName>
</protein>
<dbReference type="InterPro" id="IPR027417">
    <property type="entry name" value="P-loop_NTPase"/>
</dbReference>
<dbReference type="EMBL" id="JBDGHN010000005">
    <property type="protein sequence ID" value="MEN2751961.1"/>
    <property type="molecule type" value="Genomic_DNA"/>
</dbReference>
<dbReference type="PANTHER" id="PTHR47396">
    <property type="entry name" value="TYPE I RESTRICTION ENZYME ECOKI R PROTEIN"/>
    <property type="match status" value="1"/>
</dbReference>
<dbReference type="PANTHER" id="PTHR47396:SF1">
    <property type="entry name" value="ATP-DEPENDENT HELICASE IRC3-RELATED"/>
    <property type="match status" value="1"/>
</dbReference>
<dbReference type="Gene3D" id="3.40.50.300">
    <property type="entry name" value="P-loop containing nucleotide triphosphate hydrolases"/>
    <property type="match status" value="2"/>
</dbReference>
<dbReference type="Pfam" id="PF04851">
    <property type="entry name" value="ResIII"/>
    <property type="match status" value="1"/>
</dbReference>
<dbReference type="CDD" id="cd18785">
    <property type="entry name" value="SF2_C"/>
    <property type="match status" value="1"/>
</dbReference>
<evidence type="ECO:0000313" key="4">
    <source>
        <dbReference type="Proteomes" id="UP001461960"/>
    </source>
</evidence>